<dbReference type="Proteomes" id="UP000326877">
    <property type="component" value="Unassembled WGS sequence"/>
</dbReference>
<dbReference type="EMBL" id="ML735345">
    <property type="protein sequence ID" value="KAE8385104.1"/>
    <property type="molecule type" value="Genomic_DNA"/>
</dbReference>
<gene>
    <name evidence="1" type="ORF">BDV23DRAFT_188585</name>
</gene>
<name>A0A5N7BTD9_PETAA</name>
<protein>
    <submittedName>
        <fullName evidence="1">Uncharacterized protein</fullName>
    </submittedName>
</protein>
<accession>A0A5N7BTD9</accession>
<proteinExistence type="predicted"/>
<dbReference type="AlphaFoldDB" id="A0A5N7BTD9"/>
<evidence type="ECO:0000313" key="1">
    <source>
        <dbReference type="EMBL" id="KAE8385104.1"/>
    </source>
</evidence>
<sequence>MVSCFFLGSLGKFETHAADWGRALTGSSAIKPYLKLHWLNGKELGIPEGDLDAAKKRVYIAFPYVFLVVDDASVASYMSNSYSAATKFVPPGDFAGFVLAIDANYDPEEGIERPDESPGYYGQMRILGNLICVDLYAMLLS</sequence>
<dbReference type="OrthoDB" id="3437405at2759"/>
<reference evidence="1" key="1">
    <citation type="submission" date="2019-04" db="EMBL/GenBank/DDBJ databases">
        <title>Friends and foes A comparative genomics studyof 23 Aspergillus species from section Flavi.</title>
        <authorList>
            <consortium name="DOE Joint Genome Institute"/>
            <person name="Kjaerbolling I."/>
            <person name="Vesth T."/>
            <person name="Frisvad J.C."/>
            <person name="Nybo J.L."/>
            <person name="Theobald S."/>
            <person name="Kildgaard S."/>
            <person name="Isbrandt T."/>
            <person name="Kuo A."/>
            <person name="Sato A."/>
            <person name="Lyhne E.K."/>
            <person name="Kogle M.E."/>
            <person name="Wiebenga A."/>
            <person name="Kun R.S."/>
            <person name="Lubbers R.J."/>
            <person name="Makela M.R."/>
            <person name="Barry K."/>
            <person name="Chovatia M."/>
            <person name="Clum A."/>
            <person name="Daum C."/>
            <person name="Haridas S."/>
            <person name="He G."/>
            <person name="LaButti K."/>
            <person name="Lipzen A."/>
            <person name="Mondo S."/>
            <person name="Riley R."/>
            <person name="Salamov A."/>
            <person name="Simmons B.A."/>
            <person name="Magnuson J.K."/>
            <person name="Henrissat B."/>
            <person name="Mortensen U.H."/>
            <person name="Larsen T.O."/>
            <person name="Devries R.P."/>
            <person name="Grigoriev I.V."/>
            <person name="Machida M."/>
            <person name="Baker S.E."/>
            <person name="Andersen M.R."/>
        </authorList>
    </citation>
    <scope>NUCLEOTIDE SEQUENCE [LARGE SCALE GENOMIC DNA]</scope>
    <source>
        <strain evidence="1">IBT 14317</strain>
    </source>
</reference>
<organism evidence="1">
    <name type="scientific">Petromyces alliaceus</name>
    <name type="common">Aspergillus alliaceus</name>
    <dbReference type="NCBI Taxonomy" id="209559"/>
    <lineage>
        <taxon>Eukaryota</taxon>
        <taxon>Fungi</taxon>
        <taxon>Dikarya</taxon>
        <taxon>Ascomycota</taxon>
        <taxon>Pezizomycotina</taxon>
        <taxon>Eurotiomycetes</taxon>
        <taxon>Eurotiomycetidae</taxon>
        <taxon>Eurotiales</taxon>
        <taxon>Aspergillaceae</taxon>
        <taxon>Aspergillus</taxon>
        <taxon>Aspergillus subgen. Circumdati</taxon>
    </lineage>
</organism>